<evidence type="ECO:0000313" key="2">
    <source>
        <dbReference type="Proteomes" id="UP001482620"/>
    </source>
</evidence>
<dbReference type="Proteomes" id="UP001482620">
    <property type="component" value="Unassembled WGS sequence"/>
</dbReference>
<sequence>MSTHYLCQSGSLSNRVRDSMLLFSVLCSGKLLGTTPCYSSHESPFLSYLQPCNSEITSWKYPTIAHLPVHSPTPHAQLKH</sequence>
<protein>
    <submittedName>
        <fullName evidence="1">Uncharacterized protein</fullName>
    </submittedName>
</protein>
<dbReference type="EMBL" id="JAHRIQ010072241">
    <property type="protein sequence ID" value="MEQ2245060.1"/>
    <property type="molecule type" value="Genomic_DNA"/>
</dbReference>
<proteinExistence type="predicted"/>
<evidence type="ECO:0000313" key="1">
    <source>
        <dbReference type="EMBL" id="MEQ2245060.1"/>
    </source>
</evidence>
<accession>A0ABV0UKS9</accession>
<gene>
    <name evidence="1" type="ORF">ILYODFUR_023650</name>
</gene>
<comment type="caution">
    <text evidence="1">The sequence shown here is derived from an EMBL/GenBank/DDBJ whole genome shotgun (WGS) entry which is preliminary data.</text>
</comment>
<organism evidence="1 2">
    <name type="scientific">Ilyodon furcidens</name>
    <name type="common">goldbreast splitfin</name>
    <dbReference type="NCBI Taxonomy" id="33524"/>
    <lineage>
        <taxon>Eukaryota</taxon>
        <taxon>Metazoa</taxon>
        <taxon>Chordata</taxon>
        <taxon>Craniata</taxon>
        <taxon>Vertebrata</taxon>
        <taxon>Euteleostomi</taxon>
        <taxon>Actinopterygii</taxon>
        <taxon>Neopterygii</taxon>
        <taxon>Teleostei</taxon>
        <taxon>Neoteleostei</taxon>
        <taxon>Acanthomorphata</taxon>
        <taxon>Ovalentaria</taxon>
        <taxon>Atherinomorphae</taxon>
        <taxon>Cyprinodontiformes</taxon>
        <taxon>Goodeidae</taxon>
        <taxon>Ilyodon</taxon>
    </lineage>
</organism>
<reference evidence="1 2" key="1">
    <citation type="submission" date="2021-06" db="EMBL/GenBank/DDBJ databases">
        <authorList>
            <person name="Palmer J.M."/>
        </authorList>
    </citation>
    <scope>NUCLEOTIDE SEQUENCE [LARGE SCALE GENOMIC DNA]</scope>
    <source>
        <strain evidence="2">if_2019</strain>
        <tissue evidence="1">Muscle</tissue>
    </source>
</reference>
<keyword evidence="2" id="KW-1185">Reference proteome</keyword>
<name>A0ABV0UKS9_9TELE</name>